<evidence type="ECO:0000313" key="2">
    <source>
        <dbReference type="Proteomes" id="UP000017881"/>
    </source>
</evidence>
<keyword evidence="2" id="KW-1185">Reference proteome</keyword>
<evidence type="ECO:0000313" key="1">
    <source>
        <dbReference type="EMBL" id="AGM40286.1"/>
    </source>
</evidence>
<gene>
    <name evidence="1" type="ORF">SPISAL_00935</name>
</gene>
<dbReference type="HOGENOM" id="CLU_1739389_0_0_6"/>
<dbReference type="EMBL" id="CP005963">
    <property type="protein sequence ID" value="AGM40286.1"/>
    <property type="molecule type" value="Genomic_DNA"/>
</dbReference>
<protein>
    <recommendedName>
        <fullName evidence="3">Response regulatory domain-containing protein</fullName>
    </recommendedName>
</protein>
<organism evidence="1 2">
    <name type="scientific">Spiribacter salinus M19-40</name>
    <dbReference type="NCBI Taxonomy" id="1260251"/>
    <lineage>
        <taxon>Bacteria</taxon>
        <taxon>Pseudomonadati</taxon>
        <taxon>Pseudomonadota</taxon>
        <taxon>Gammaproteobacteria</taxon>
        <taxon>Chromatiales</taxon>
        <taxon>Ectothiorhodospiraceae</taxon>
        <taxon>Spiribacter</taxon>
    </lineage>
</organism>
<evidence type="ECO:0008006" key="3">
    <source>
        <dbReference type="Google" id="ProtNLM"/>
    </source>
</evidence>
<name>R4VDA1_9GAMM</name>
<reference evidence="1 2" key="1">
    <citation type="journal article" date="2013" name="Genome Announc.">
        <title>Draft Genome of Spiribacter salinus M19-40, an Abundant Gammaproteobacterium in Aquatic Hypersaline Environments.</title>
        <authorList>
            <person name="Leon M.J."/>
            <person name="Ghai R."/>
            <person name="Fernandez A.B."/>
            <person name="Sanchez-Porro C."/>
            <person name="Rodriguez-Valera F."/>
            <person name="Ventosa A."/>
        </authorList>
    </citation>
    <scope>NUCLEOTIDE SEQUENCE [LARGE SCALE GENOMIC DNA]</scope>
    <source>
        <strain evidence="1">M19-40</strain>
    </source>
</reference>
<dbReference type="PATRIC" id="fig|1260251.3.peg.187"/>
<sequence length="150" mass="15921">MAAVLGGAVARREFRVAFQGQAESLWVLSSIGELRGSPYLSQLDLLVVDLSSDPQSKLAFIQGFDAALDAGIVALVPPGLSDLRKTALKSGVDHCLDLPACDDALKRVVNELWARVQDGRSQPESTTEAAPSAARKLAERLARVGRHSSG</sequence>
<dbReference type="RefSeq" id="WP_016352593.1">
    <property type="nucleotide sequence ID" value="NC_021291.1"/>
</dbReference>
<dbReference type="AlphaFoldDB" id="R4VDA1"/>
<dbReference type="Proteomes" id="UP000017881">
    <property type="component" value="Chromosome"/>
</dbReference>
<accession>R4VDA1</accession>
<proteinExistence type="predicted"/>
<dbReference type="KEGG" id="ssal:SPISAL_00935"/>